<comment type="caution">
    <text evidence="1">The sequence shown here is derived from an EMBL/GenBank/DDBJ whole genome shotgun (WGS) entry which is preliminary data.</text>
</comment>
<evidence type="ECO:0000313" key="2">
    <source>
        <dbReference type="Proteomes" id="UP000805193"/>
    </source>
</evidence>
<gene>
    <name evidence="1" type="ORF">HPB47_011617</name>
</gene>
<organism evidence="1 2">
    <name type="scientific">Ixodes persulcatus</name>
    <name type="common">Taiga tick</name>
    <dbReference type="NCBI Taxonomy" id="34615"/>
    <lineage>
        <taxon>Eukaryota</taxon>
        <taxon>Metazoa</taxon>
        <taxon>Ecdysozoa</taxon>
        <taxon>Arthropoda</taxon>
        <taxon>Chelicerata</taxon>
        <taxon>Arachnida</taxon>
        <taxon>Acari</taxon>
        <taxon>Parasitiformes</taxon>
        <taxon>Ixodida</taxon>
        <taxon>Ixodoidea</taxon>
        <taxon>Ixodidae</taxon>
        <taxon>Ixodinae</taxon>
        <taxon>Ixodes</taxon>
    </lineage>
</organism>
<name>A0AC60NVT5_IXOPE</name>
<reference evidence="1 2" key="1">
    <citation type="journal article" date="2020" name="Cell">
        <title>Large-Scale Comparative Analyses of Tick Genomes Elucidate Their Genetic Diversity and Vector Capacities.</title>
        <authorList>
            <consortium name="Tick Genome and Microbiome Consortium (TIGMIC)"/>
            <person name="Jia N."/>
            <person name="Wang J."/>
            <person name="Shi W."/>
            <person name="Du L."/>
            <person name="Sun Y."/>
            <person name="Zhan W."/>
            <person name="Jiang J.F."/>
            <person name="Wang Q."/>
            <person name="Zhang B."/>
            <person name="Ji P."/>
            <person name="Bell-Sakyi L."/>
            <person name="Cui X.M."/>
            <person name="Yuan T.T."/>
            <person name="Jiang B.G."/>
            <person name="Yang W.F."/>
            <person name="Lam T.T."/>
            <person name="Chang Q.C."/>
            <person name="Ding S.J."/>
            <person name="Wang X.J."/>
            <person name="Zhu J.G."/>
            <person name="Ruan X.D."/>
            <person name="Zhao L."/>
            <person name="Wei J.T."/>
            <person name="Ye R.Z."/>
            <person name="Que T.C."/>
            <person name="Du C.H."/>
            <person name="Zhou Y.H."/>
            <person name="Cheng J.X."/>
            <person name="Dai P.F."/>
            <person name="Guo W.B."/>
            <person name="Han X.H."/>
            <person name="Huang E.J."/>
            <person name="Li L.F."/>
            <person name="Wei W."/>
            <person name="Gao Y.C."/>
            <person name="Liu J.Z."/>
            <person name="Shao H.Z."/>
            <person name="Wang X."/>
            <person name="Wang C.C."/>
            <person name="Yang T.C."/>
            <person name="Huo Q.B."/>
            <person name="Li W."/>
            <person name="Chen H.Y."/>
            <person name="Chen S.E."/>
            <person name="Zhou L.G."/>
            <person name="Ni X.B."/>
            <person name="Tian J.H."/>
            <person name="Sheng Y."/>
            <person name="Liu T."/>
            <person name="Pan Y.S."/>
            <person name="Xia L.Y."/>
            <person name="Li J."/>
            <person name="Zhao F."/>
            <person name="Cao W.C."/>
        </authorList>
    </citation>
    <scope>NUCLEOTIDE SEQUENCE [LARGE SCALE GENOMIC DNA]</scope>
    <source>
        <strain evidence="1">Iper-2018</strain>
    </source>
</reference>
<protein>
    <submittedName>
        <fullName evidence="1">Uncharacterized protein</fullName>
    </submittedName>
</protein>
<proteinExistence type="predicted"/>
<dbReference type="EMBL" id="JABSTQ010011448">
    <property type="protein sequence ID" value="KAG0411265.1"/>
    <property type="molecule type" value="Genomic_DNA"/>
</dbReference>
<evidence type="ECO:0000313" key="1">
    <source>
        <dbReference type="EMBL" id="KAG0411265.1"/>
    </source>
</evidence>
<keyword evidence="2" id="KW-1185">Reference proteome</keyword>
<dbReference type="Proteomes" id="UP000805193">
    <property type="component" value="Unassembled WGS sequence"/>
</dbReference>
<accession>A0AC60NVT5</accession>
<sequence length="124" mass="13541">MVFLTGGAHLGRAWTRRPPRSTKAAILDTVGPTSRAPNRGRDDPGGGTVVEPVGINGAHYRVCWSRPICPCRSKPSAERVNPDRGRGTSLKQSSPVTRWPRRRQTRDWGQLTSSLGNGGNDIRD</sequence>